<dbReference type="GO" id="GO:0051287">
    <property type="term" value="F:NAD binding"/>
    <property type="evidence" value="ECO:0007669"/>
    <property type="project" value="InterPro"/>
</dbReference>
<dbReference type="PROSITE" id="PS00895">
    <property type="entry name" value="3_HYDROXYISOBUT_DH"/>
    <property type="match status" value="1"/>
</dbReference>
<dbReference type="EMBL" id="BNCJ01000003">
    <property type="protein sequence ID" value="GHF45914.1"/>
    <property type="molecule type" value="Genomic_DNA"/>
</dbReference>
<keyword evidence="2" id="KW-0560">Oxidoreductase</keyword>
<comment type="similarity">
    <text evidence="1">Belongs to the HIBADH-related family.</text>
</comment>
<dbReference type="InterPro" id="IPR006115">
    <property type="entry name" value="6PGDH_NADP-bd"/>
</dbReference>
<keyword evidence="3" id="KW-0520">NAD</keyword>
<dbReference type="SUPFAM" id="SSF48179">
    <property type="entry name" value="6-phosphogluconate dehydrogenase C-terminal domain-like"/>
    <property type="match status" value="1"/>
</dbReference>
<dbReference type="SUPFAM" id="SSF51735">
    <property type="entry name" value="NAD(P)-binding Rossmann-fold domains"/>
    <property type="match status" value="1"/>
</dbReference>
<feature type="domain" description="6-phosphogluconate dehydrogenase NADP-binding" evidence="5">
    <location>
        <begin position="7"/>
        <end position="163"/>
    </location>
</feature>
<dbReference type="Gene3D" id="3.40.50.720">
    <property type="entry name" value="NAD(P)-binding Rossmann-like Domain"/>
    <property type="match status" value="1"/>
</dbReference>
<evidence type="ECO:0000259" key="6">
    <source>
        <dbReference type="Pfam" id="PF14833"/>
    </source>
</evidence>
<evidence type="ECO:0000259" key="5">
    <source>
        <dbReference type="Pfam" id="PF03446"/>
    </source>
</evidence>
<dbReference type="PANTHER" id="PTHR43060:SF15">
    <property type="entry name" value="3-HYDROXYISOBUTYRATE DEHYDROGENASE-LIKE 1, MITOCHONDRIAL-RELATED"/>
    <property type="match status" value="1"/>
</dbReference>
<organism evidence="7 8">
    <name type="scientific">Seohaeicola zhoushanensis</name>
    <dbReference type="NCBI Taxonomy" id="1569283"/>
    <lineage>
        <taxon>Bacteria</taxon>
        <taxon>Pseudomonadati</taxon>
        <taxon>Pseudomonadota</taxon>
        <taxon>Alphaproteobacteria</taxon>
        <taxon>Rhodobacterales</taxon>
        <taxon>Roseobacteraceae</taxon>
        <taxon>Seohaeicola</taxon>
    </lineage>
</organism>
<name>A0A8J3M919_9RHOB</name>
<feature type="active site" evidence="4">
    <location>
        <position position="175"/>
    </location>
</feature>
<dbReference type="AlphaFoldDB" id="A0A8J3M919"/>
<dbReference type="PIRSF" id="PIRSF000103">
    <property type="entry name" value="HIBADH"/>
    <property type="match status" value="1"/>
</dbReference>
<evidence type="ECO:0000313" key="8">
    <source>
        <dbReference type="Proteomes" id="UP000626220"/>
    </source>
</evidence>
<evidence type="ECO:0000256" key="3">
    <source>
        <dbReference type="ARBA" id="ARBA00023027"/>
    </source>
</evidence>
<evidence type="ECO:0000313" key="7">
    <source>
        <dbReference type="EMBL" id="GHF45914.1"/>
    </source>
</evidence>
<proteinExistence type="inferred from homology"/>
<evidence type="ECO:0000256" key="4">
    <source>
        <dbReference type="PIRSR" id="PIRSR000103-1"/>
    </source>
</evidence>
<dbReference type="InterPro" id="IPR036291">
    <property type="entry name" value="NAD(P)-bd_dom_sf"/>
</dbReference>
<evidence type="ECO:0000256" key="1">
    <source>
        <dbReference type="ARBA" id="ARBA00009080"/>
    </source>
</evidence>
<dbReference type="Pfam" id="PF14833">
    <property type="entry name" value="NAD_binding_11"/>
    <property type="match status" value="1"/>
</dbReference>
<keyword evidence="8" id="KW-1185">Reference proteome</keyword>
<gene>
    <name evidence="7" type="ORF">GCM10017056_16950</name>
</gene>
<dbReference type="Gene3D" id="1.10.1040.10">
    <property type="entry name" value="N-(1-d-carboxylethyl)-l-norvaline Dehydrogenase, domain 2"/>
    <property type="match status" value="1"/>
</dbReference>
<comment type="caution">
    <text evidence="7">The sequence shown here is derived from an EMBL/GenBank/DDBJ whole genome shotgun (WGS) entry which is preliminary data.</text>
</comment>
<sequence length="306" mass="32010">MADKPVIGFIGLGYMGHGMAKNILQNGYKLQVKGNRNRAPVESLVGMGATEAASVAAMAGSCDIIHLCLSNSPQVEAVIRGPDGILAGGKPGLTVIDATTSDPTSTIALAAELAARGMTLVDAPLGRTPKEAEAGTLDTMVGADVETFERLKPVIECWAGNINRTGEVGSAHKMKLVMNFISMGYAALYSEALVMAVKSGLTPQTVERVIGGSRLANGFFDTFMKGAVGRDREIHKFTIANAAKDLRYAASMAMAAEMANPLGAAFRNAFAQVEATGHAGDFVPMLADHVARWNGLDLAEAVEKGK</sequence>
<dbReference type="GO" id="GO:0050661">
    <property type="term" value="F:NADP binding"/>
    <property type="evidence" value="ECO:0007669"/>
    <property type="project" value="InterPro"/>
</dbReference>
<dbReference type="RefSeq" id="WP_189679629.1">
    <property type="nucleotide sequence ID" value="NZ_BNCJ01000003.1"/>
</dbReference>
<dbReference type="Proteomes" id="UP000626220">
    <property type="component" value="Unassembled WGS sequence"/>
</dbReference>
<dbReference type="InterPro" id="IPR002204">
    <property type="entry name" value="3-OH-isobutyrate_DH-rel_CS"/>
</dbReference>
<dbReference type="InterPro" id="IPR008927">
    <property type="entry name" value="6-PGluconate_DH-like_C_sf"/>
</dbReference>
<reference evidence="7" key="1">
    <citation type="journal article" date="2014" name="Int. J. Syst. Evol. Microbiol.">
        <title>Complete genome sequence of Corynebacterium casei LMG S-19264T (=DSM 44701T), isolated from a smear-ripened cheese.</title>
        <authorList>
            <consortium name="US DOE Joint Genome Institute (JGI-PGF)"/>
            <person name="Walter F."/>
            <person name="Albersmeier A."/>
            <person name="Kalinowski J."/>
            <person name="Ruckert C."/>
        </authorList>
    </citation>
    <scope>NUCLEOTIDE SEQUENCE</scope>
    <source>
        <strain evidence="7">KCTC 42650</strain>
    </source>
</reference>
<dbReference type="InterPro" id="IPR015815">
    <property type="entry name" value="HIBADH-related"/>
</dbReference>
<evidence type="ECO:0000256" key="2">
    <source>
        <dbReference type="ARBA" id="ARBA00023002"/>
    </source>
</evidence>
<dbReference type="PANTHER" id="PTHR43060">
    <property type="entry name" value="3-HYDROXYISOBUTYRATE DEHYDROGENASE-LIKE 1, MITOCHONDRIAL-RELATED"/>
    <property type="match status" value="1"/>
</dbReference>
<accession>A0A8J3M919</accession>
<dbReference type="InterPro" id="IPR013328">
    <property type="entry name" value="6PGD_dom2"/>
</dbReference>
<reference evidence="7" key="2">
    <citation type="submission" date="2020-09" db="EMBL/GenBank/DDBJ databases">
        <authorList>
            <person name="Sun Q."/>
            <person name="Kim S."/>
        </authorList>
    </citation>
    <scope>NUCLEOTIDE SEQUENCE</scope>
    <source>
        <strain evidence="7">KCTC 42650</strain>
    </source>
</reference>
<dbReference type="GO" id="GO:0016491">
    <property type="term" value="F:oxidoreductase activity"/>
    <property type="evidence" value="ECO:0007669"/>
    <property type="project" value="UniProtKB-KW"/>
</dbReference>
<dbReference type="Pfam" id="PF03446">
    <property type="entry name" value="NAD_binding_2"/>
    <property type="match status" value="1"/>
</dbReference>
<feature type="domain" description="3-hydroxyisobutyrate dehydrogenase-like NAD-binding" evidence="6">
    <location>
        <begin position="169"/>
        <end position="282"/>
    </location>
</feature>
<dbReference type="InterPro" id="IPR029154">
    <property type="entry name" value="HIBADH-like_NADP-bd"/>
</dbReference>
<protein>
    <submittedName>
        <fullName evidence="7">2-hydroxy-3-oxopropionate reductase</fullName>
    </submittedName>
</protein>
<dbReference type="GO" id="GO:0016054">
    <property type="term" value="P:organic acid catabolic process"/>
    <property type="evidence" value="ECO:0007669"/>
    <property type="project" value="UniProtKB-ARBA"/>
</dbReference>